<dbReference type="EMBL" id="FQXH01000005">
    <property type="protein sequence ID" value="SHG96422.1"/>
    <property type="molecule type" value="Genomic_DNA"/>
</dbReference>
<dbReference type="Pfam" id="PF04816">
    <property type="entry name" value="TrmK"/>
    <property type="match status" value="1"/>
</dbReference>
<dbReference type="AlphaFoldDB" id="A0A1M5P3S6"/>
<keyword evidence="1" id="KW-0808">Transferase</keyword>
<protein>
    <submittedName>
        <fullName evidence="1">tRNA (Adenine22-N1)-methyltransferase</fullName>
    </submittedName>
</protein>
<dbReference type="STRING" id="1123350.SAMN02744040_00372"/>
<keyword evidence="1" id="KW-0489">Methyltransferase</keyword>
<organism evidence="1 2">
    <name type="scientific">Tepidibacter thalassicus DSM 15285</name>
    <dbReference type="NCBI Taxonomy" id="1123350"/>
    <lineage>
        <taxon>Bacteria</taxon>
        <taxon>Bacillati</taxon>
        <taxon>Bacillota</taxon>
        <taxon>Clostridia</taxon>
        <taxon>Peptostreptococcales</taxon>
        <taxon>Peptostreptococcaceae</taxon>
        <taxon>Tepidibacter</taxon>
    </lineage>
</organism>
<dbReference type="Proteomes" id="UP000242520">
    <property type="component" value="Unassembled WGS sequence"/>
</dbReference>
<dbReference type="GO" id="GO:0160105">
    <property type="term" value="F:tRNA (adenine(22)-N1)-methyltransferase activity"/>
    <property type="evidence" value="ECO:0007669"/>
    <property type="project" value="InterPro"/>
</dbReference>
<reference evidence="2" key="1">
    <citation type="submission" date="2016-11" db="EMBL/GenBank/DDBJ databases">
        <authorList>
            <person name="Varghese N."/>
            <person name="Submissions S."/>
        </authorList>
    </citation>
    <scope>NUCLEOTIDE SEQUENCE [LARGE SCALE GENOMIC DNA]</scope>
    <source>
        <strain evidence="2">DSM 15285</strain>
    </source>
</reference>
<dbReference type="PANTHER" id="PTHR38451:SF1">
    <property type="entry name" value="TRNA (ADENINE(22)-N(1))-METHYLTRANSFERASE"/>
    <property type="match status" value="1"/>
</dbReference>
<sequence length="232" mass="26529">MKLSERLEVIANLVDKNTILADIGTDHGYIPVYLLKNKKIKYAVAADINRGPLENAKKEVLLNNLEDKVDLRLGSGLSVLKKGEVDEVIIAGMGGVLISKILEESFEVAKSLKKIILQPMQASDELRKYLYSEKFEIIDEVLVKEDFRIYEIIVVNYGGKKHKIEDDIYYEIGKKLVEKNDPLLLEFIDKKINEYEKIIKKIEGKEGQKIESRIGECKYKIEKLKELKGNVC</sequence>
<dbReference type="RefSeq" id="WP_072723161.1">
    <property type="nucleotide sequence ID" value="NZ_FQXH01000005.1"/>
</dbReference>
<dbReference type="SUPFAM" id="SSF53335">
    <property type="entry name" value="S-adenosyl-L-methionine-dependent methyltransferases"/>
    <property type="match status" value="1"/>
</dbReference>
<dbReference type="InterPro" id="IPR006901">
    <property type="entry name" value="TrmK"/>
</dbReference>
<dbReference type="PANTHER" id="PTHR38451">
    <property type="entry name" value="TRNA (ADENINE(22)-N(1))-METHYLTRANSFERASE"/>
    <property type="match status" value="1"/>
</dbReference>
<gene>
    <name evidence="1" type="ORF">SAMN02744040_00372</name>
</gene>
<evidence type="ECO:0000313" key="1">
    <source>
        <dbReference type="EMBL" id="SHG96422.1"/>
    </source>
</evidence>
<dbReference type="GO" id="GO:0032259">
    <property type="term" value="P:methylation"/>
    <property type="evidence" value="ECO:0007669"/>
    <property type="project" value="UniProtKB-KW"/>
</dbReference>
<name>A0A1M5P3S6_9FIRM</name>
<accession>A0A1M5P3S6</accession>
<evidence type="ECO:0000313" key="2">
    <source>
        <dbReference type="Proteomes" id="UP000242520"/>
    </source>
</evidence>
<keyword evidence="2" id="KW-1185">Reference proteome</keyword>
<dbReference type="PIRSF" id="PIRSF018637">
    <property type="entry name" value="TrmK"/>
    <property type="match status" value="1"/>
</dbReference>
<dbReference type="OrthoDB" id="5881184at2"/>
<proteinExistence type="predicted"/>
<dbReference type="InterPro" id="IPR029063">
    <property type="entry name" value="SAM-dependent_MTases_sf"/>
</dbReference>
<dbReference type="Gene3D" id="3.40.50.150">
    <property type="entry name" value="Vaccinia Virus protein VP39"/>
    <property type="match status" value="1"/>
</dbReference>